<evidence type="ECO:0000256" key="3">
    <source>
        <dbReference type="ARBA" id="ARBA00022452"/>
    </source>
</evidence>
<evidence type="ECO:0000259" key="13">
    <source>
        <dbReference type="Pfam" id="PF00593"/>
    </source>
</evidence>
<dbReference type="InterPro" id="IPR036942">
    <property type="entry name" value="Beta-barrel_TonB_sf"/>
</dbReference>
<dbReference type="Gene3D" id="2.40.170.20">
    <property type="entry name" value="TonB-dependent receptor, beta-barrel domain"/>
    <property type="match status" value="1"/>
</dbReference>
<dbReference type="KEGG" id="hhc:M911_09770"/>
<feature type="short sequence motif" description="TonB C-terminal box" evidence="10">
    <location>
        <begin position="675"/>
        <end position="692"/>
    </location>
</feature>
<dbReference type="CDD" id="cd01347">
    <property type="entry name" value="ligand_gated_channel"/>
    <property type="match status" value="1"/>
</dbReference>
<evidence type="ECO:0000256" key="12">
    <source>
        <dbReference type="SAM" id="SignalP"/>
    </source>
</evidence>
<feature type="domain" description="TonB-dependent receptor plug" evidence="14">
    <location>
        <begin position="49"/>
        <end position="156"/>
    </location>
</feature>
<reference evidence="16" key="2">
    <citation type="submission" date="2014-02" db="EMBL/GenBank/DDBJ databases">
        <title>Draft Genome Sequence of extremely halophilic bacteria Halorhodospira halochloris.</title>
        <authorList>
            <person name="Singh K.S."/>
        </authorList>
    </citation>
    <scope>NUCLEOTIDE SEQUENCE [LARGE SCALE GENOMIC DNA]</scope>
    <source>
        <strain evidence="16">A</strain>
    </source>
</reference>
<accession>W8KQV1</accession>
<sequence>MQVKNTSLVTAVALALGTMGSVSTAMAQERAFQLPRIDVVGQTEAERARIPAAVNVLTQEDVDRIQPRSTEDLLRRVPGVYIKGEEESAVVTNFGVRGIPAGDFKTLVLEDGVPVQPGIFIGNSRYYNPRVQRMEGVEVLKGASSLRYGPNNIGGVINFQTRMPEDGVSVRGKVGSWNTQEVVAELGGSSPSGDSRFGIIATRAESDGWMDKGYTMTDVMVRAGTAIGEDQYISAKFVYYDNEANISYRGLFEDAYKAGKTFNPAPDDYYLTSRTSFDVNHEWQINRDAELRTLVYWSEMDRGYWRQNVDGTKQVDGVTVWDYGPDNRNAFRGAVREFERIGVDSRLTLNHETFGINNEAEFGIRYMEEEMLDIDAGNTPFALRYDTTHQAGDLRQDRTLSASNIGLFAQNRFDVTSDLSITAGLRTERYKVEREDRRNADNDGSFSDSHFLPGIGATYRLNPSAQLFGGIHRAMAPPQVANALDPDLVSDPEKSTNIEIGVRGATGSMRYEVAAFNMDFSNYVEPGISAIADPKEGDARIRGVEGAVGYDFGNGFMLDGNLTWIPTAEFRSGIPEKDVDAGNRLSYSPEWMGNLTLAYHTGPLEAALLVNYTGEVYGEARNRKEIDPENHRDGLLSSYYTVDLTGQYAVNQQFSVFGAVKNLTDERYISGLRQGIYVGPERSFELGAKYRF</sequence>
<keyword evidence="15" id="KW-0675">Receptor</keyword>
<dbReference type="GO" id="GO:0033214">
    <property type="term" value="P:siderophore-iron import into cell"/>
    <property type="evidence" value="ECO:0007669"/>
    <property type="project" value="TreeGrafter"/>
</dbReference>
<comment type="subcellular location">
    <subcellularLocation>
        <location evidence="1 9">Cell outer membrane</location>
        <topology evidence="1 9">Multi-pass membrane protein</topology>
    </subcellularLocation>
</comment>
<keyword evidence="7 9" id="KW-0472">Membrane</keyword>
<dbReference type="Pfam" id="PF00593">
    <property type="entry name" value="TonB_dep_Rec_b-barrel"/>
    <property type="match status" value="1"/>
</dbReference>
<comment type="similarity">
    <text evidence="9 11">Belongs to the TonB-dependent receptor family.</text>
</comment>
<evidence type="ECO:0000256" key="4">
    <source>
        <dbReference type="ARBA" id="ARBA00022692"/>
    </source>
</evidence>
<keyword evidence="8 9" id="KW-0998">Cell outer membrane</keyword>
<keyword evidence="6 11" id="KW-0798">TonB box</keyword>
<dbReference type="PANTHER" id="PTHR30442">
    <property type="entry name" value="IRON III DICITRATE TRANSPORT PROTEIN FECA"/>
    <property type="match status" value="1"/>
</dbReference>
<dbReference type="PROSITE" id="PS01156">
    <property type="entry name" value="TONB_DEPENDENT_REC_2"/>
    <property type="match status" value="1"/>
</dbReference>
<dbReference type="InterPro" id="IPR010917">
    <property type="entry name" value="TonB_rcpt_CS"/>
</dbReference>
<evidence type="ECO:0000256" key="1">
    <source>
        <dbReference type="ARBA" id="ARBA00004571"/>
    </source>
</evidence>
<dbReference type="Gene3D" id="2.170.130.10">
    <property type="entry name" value="TonB-dependent receptor, plug domain"/>
    <property type="match status" value="1"/>
</dbReference>
<evidence type="ECO:0000313" key="15">
    <source>
        <dbReference type="EMBL" id="AHK79392.1"/>
    </source>
</evidence>
<keyword evidence="5 12" id="KW-0732">Signal</keyword>
<dbReference type="Pfam" id="PF07715">
    <property type="entry name" value="Plug"/>
    <property type="match status" value="1"/>
</dbReference>
<reference evidence="15 16" key="1">
    <citation type="journal article" date="2014" name="J Genomics">
        <title>Draft Genome Sequence of the Extremely Halophilic Phototrophic Purple Sulfur Bacterium Halorhodospira halochloris.</title>
        <authorList>
            <person name="Singh K.S."/>
            <person name="Kirksey J."/>
            <person name="Hoff W.D."/>
            <person name="Deole R."/>
        </authorList>
    </citation>
    <scope>NUCLEOTIDE SEQUENCE [LARGE SCALE GENOMIC DNA]</scope>
    <source>
        <strain evidence="15 16">A</strain>
    </source>
</reference>
<feature type="chain" id="PRO_5004912346" evidence="12">
    <location>
        <begin position="28"/>
        <end position="692"/>
    </location>
</feature>
<protein>
    <submittedName>
        <fullName evidence="15">TonB-dependent receptor</fullName>
    </submittedName>
</protein>
<evidence type="ECO:0000256" key="10">
    <source>
        <dbReference type="PROSITE-ProRule" id="PRU10144"/>
    </source>
</evidence>
<keyword evidence="4 9" id="KW-0812">Transmembrane</keyword>
<keyword evidence="2 9" id="KW-0813">Transport</keyword>
<dbReference type="RefSeq" id="WP_025281849.1">
    <property type="nucleotide sequence ID" value="NZ_CP007268.1"/>
</dbReference>
<dbReference type="SUPFAM" id="SSF56935">
    <property type="entry name" value="Porins"/>
    <property type="match status" value="1"/>
</dbReference>
<evidence type="ECO:0000256" key="9">
    <source>
        <dbReference type="PROSITE-ProRule" id="PRU01360"/>
    </source>
</evidence>
<dbReference type="PROSITE" id="PS52016">
    <property type="entry name" value="TONB_DEPENDENT_REC_3"/>
    <property type="match status" value="1"/>
</dbReference>
<evidence type="ECO:0000256" key="6">
    <source>
        <dbReference type="ARBA" id="ARBA00023077"/>
    </source>
</evidence>
<evidence type="ECO:0000256" key="8">
    <source>
        <dbReference type="ARBA" id="ARBA00023237"/>
    </source>
</evidence>
<dbReference type="EMBL" id="CP007268">
    <property type="protein sequence ID" value="AHK79392.1"/>
    <property type="molecule type" value="Genomic_DNA"/>
</dbReference>
<dbReference type="InterPro" id="IPR037066">
    <property type="entry name" value="Plug_dom_sf"/>
</dbReference>
<evidence type="ECO:0000256" key="5">
    <source>
        <dbReference type="ARBA" id="ARBA00022729"/>
    </source>
</evidence>
<dbReference type="InterPro" id="IPR012910">
    <property type="entry name" value="Plug_dom"/>
</dbReference>
<dbReference type="PANTHER" id="PTHR30442:SF0">
    <property type="entry name" value="FE(3+) DICITRATE TRANSPORT PROTEIN FECA"/>
    <property type="match status" value="1"/>
</dbReference>
<proteinExistence type="inferred from homology"/>
<gene>
    <name evidence="15" type="ORF">M911_09770</name>
</gene>
<dbReference type="InterPro" id="IPR000531">
    <property type="entry name" value="Beta-barrel_TonB"/>
</dbReference>
<evidence type="ECO:0000256" key="7">
    <source>
        <dbReference type="ARBA" id="ARBA00023136"/>
    </source>
</evidence>
<name>W8KQV1_9GAMM</name>
<evidence type="ECO:0000256" key="11">
    <source>
        <dbReference type="RuleBase" id="RU003357"/>
    </source>
</evidence>
<organism evidence="15 16">
    <name type="scientific">Ectothiorhodospira haloalkaliphila</name>
    <dbReference type="NCBI Taxonomy" id="421628"/>
    <lineage>
        <taxon>Bacteria</taxon>
        <taxon>Pseudomonadati</taxon>
        <taxon>Pseudomonadota</taxon>
        <taxon>Gammaproteobacteria</taxon>
        <taxon>Chromatiales</taxon>
        <taxon>Ectothiorhodospiraceae</taxon>
        <taxon>Ectothiorhodospira</taxon>
    </lineage>
</organism>
<dbReference type="HOGENOM" id="CLU_008287_17_0_6"/>
<dbReference type="GO" id="GO:0009279">
    <property type="term" value="C:cell outer membrane"/>
    <property type="evidence" value="ECO:0007669"/>
    <property type="project" value="UniProtKB-SubCell"/>
</dbReference>
<evidence type="ECO:0000256" key="2">
    <source>
        <dbReference type="ARBA" id="ARBA00022448"/>
    </source>
</evidence>
<keyword evidence="3 9" id="KW-1134">Transmembrane beta strand</keyword>
<dbReference type="Proteomes" id="UP000019442">
    <property type="component" value="Chromosome"/>
</dbReference>
<dbReference type="PATRIC" id="fig|1354791.3.peg.2402"/>
<feature type="signal peptide" evidence="12">
    <location>
        <begin position="1"/>
        <end position="27"/>
    </location>
</feature>
<keyword evidence="16" id="KW-1185">Reference proteome</keyword>
<feature type="domain" description="TonB-dependent receptor-like beta-barrel" evidence="13">
    <location>
        <begin position="226"/>
        <end position="663"/>
    </location>
</feature>
<dbReference type="AlphaFoldDB" id="W8KQV1"/>
<dbReference type="InterPro" id="IPR039426">
    <property type="entry name" value="TonB-dep_rcpt-like"/>
</dbReference>
<evidence type="ECO:0000259" key="14">
    <source>
        <dbReference type="Pfam" id="PF07715"/>
    </source>
</evidence>
<evidence type="ECO:0000313" key="16">
    <source>
        <dbReference type="Proteomes" id="UP000019442"/>
    </source>
</evidence>